<keyword evidence="4" id="KW-1185">Reference proteome</keyword>
<dbReference type="GO" id="GO:0015677">
    <property type="term" value="P:copper ion import"/>
    <property type="evidence" value="ECO:0007669"/>
    <property type="project" value="TreeGrafter"/>
</dbReference>
<sequence length="226" mass="23772">MKIAVLGTGVVGRTLAERLARLGHEVRIGTRDVAATLARTAPDGMGNPPYAQWARQHPDVALGTFAEATADAELVVNATHGQASIAALTAAGAQHLAGKVLLDTANPLDFSQGFPPRLFVADTDSLGEQIQAAFPELRVVKALNTLTAELMVDPKAVGAGEHSVFVAGNDGEAKATVTALLESFGHTDVIDLGDISGARGTEMLLPIWLRLMGTLDTPMFQFRIVR</sequence>
<name>A0A1C5H4Z1_9ACTN</name>
<dbReference type="PANTHER" id="PTHR14239:SF0">
    <property type="entry name" value="F420-DEPENDENT NADP REDUCTASE"/>
    <property type="match status" value="1"/>
</dbReference>
<dbReference type="EMBL" id="LT607753">
    <property type="protein sequence ID" value="SCG41105.1"/>
    <property type="molecule type" value="Genomic_DNA"/>
</dbReference>
<dbReference type="AlphaFoldDB" id="A0A1C5H4Z1"/>
<dbReference type="RefSeq" id="WP_088974709.1">
    <property type="nucleotide sequence ID" value="NZ_LT607753.1"/>
</dbReference>
<dbReference type="Pfam" id="PF03807">
    <property type="entry name" value="F420_oxidored"/>
    <property type="match status" value="1"/>
</dbReference>
<dbReference type="OrthoDB" id="3194817at2"/>
<accession>A0A1C5H4Z1</accession>
<dbReference type="PANTHER" id="PTHR14239">
    <property type="entry name" value="DUDULIN-RELATED"/>
    <property type="match status" value="1"/>
</dbReference>
<dbReference type="Gene3D" id="3.40.50.720">
    <property type="entry name" value="NAD(P)-binding Rossmann-like Domain"/>
    <property type="match status" value="1"/>
</dbReference>
<reference evidence="4" key="1">
    <citation type="submission" date="2016-06" db="EMBL/GenBank/DDBJ databases">
        <authorList>
            <person name="Varghese N."/>
            <person name="Submissions Spin"/>
        </authorList>
    </citation>
    <scope>NUCLEOTIDE SEQUENCE [LARGE SCALE GENOMIC DNA]</scope>
    <source>
        <strain evidence="4">DSM 45161</strain>
    </source>
</reference>
<dbReference type="GO" id="GO:0005886">
    <property type="term" value="C:plasma membrane"/>
    <property type="evidence" value="ECO:0007669"/>
    <property type="project" value="TreeGrafter"/>
</dbReference>
<organism evidence="3 4">
    <name type="scientific">Micromonospora coxensis</name>
    <dbReference type="NCBI Taxonomy" id="356852"/>
    <lineage>
        <taxon>Bacteria</taxon>
        <taxon>Bacillati</taxon>
        <taxon>Actinomycetota</taxon>
        <taxon>Actinomycetes</taxon>
        <taxon>Micromonosporales</taxon>
        <taxon>Micromonosporaceae</taxon>
        <taxon>Micromonospora</taxon>
    </lineage>
</organism>
<dbReference type="SUPFAM" id="SSF51735">
    <property type="entry name" value="NAD(P)-binding Rossmann-fold domains"/>
    <property type="match status" value="1"/>
</dbReference>
<proteinExistence type="predicted"/>
<keyword evidence="1" id="KW-0560">Oxidoreductase</keyword>
<dbReference type="Proteomes" id="UP000198215">
    <property type="component" value="Chromosome I"/>
</dbReference>
<dbReference type="InterPro" id="IPR028939">
    <property type="entry name" value="P5C_Rdtase_cat_N"/>
</dbReference>
<dbReference type="InterPro" id="IPR051267">
    <property type="entry name" value="STEAP_metalloreductase"/>
</dbReference>
<evidence type="ECO:0000313" key="4">
    <source>
        <dbReference type="Proteomes" id="UP000198215"/>
    </source>
</evidence>
<evidence type="ECO:0000256" key="1">
    <source>
        <dbReference type="ARBA" id="ARBA00023002"/>
    </source>
</evidence>
<protein>
    <recommendedName>
        <fullName evidence="2">Pyrroline-5-carboxylate reductase catalytic N-terminal domain-containing protein</fullName>
    </recommendedName>
</protein>
<evidence type="ECO:0000259" key="2">
    <source>
        <dbReference type="Pfam" id="PF03807"/>
    </source>
</evidence>
<evidence type="ECO:0000313" key="3">
    <source>
        <dbReference type="EMBL" id="SCG41105.1"/>
    </source>
</evidence>
<gene>
    <name evidence="3" type="ORF">GA0070614_0829</name>
</gene>
<dbReference type="InterPro" id="IPR036291">
    <property type="entry name" value="NAD(P)-bd_dom_sf"/>
</dbReference>
<dbReference type="GO" id="GO:0008823">
    <property type="term" value="F:cupric reductase (NADH) activity"/>
    <property type="evidence" value="ECO:0007669"/>
    <property type="project" value="TreeGrafter"/>
</dbReference>
<dbReference type="GO" id="GO:0052851">
    <property type="term" value="F:ferric-chelate reductase (NADPH) activity"/>
    <property type="evidence" value="ECO:0007669"/>
    <property type="project" value="TreeGrafter"/>
</dbReference>
<feature type="domain" description="Pyrroline-5-carboxylate reductase catalytic N-terminal" evidence="2">
    <location>
        <begin position="2"/>
        <end position="107"/>
    </location>
</feature>